<name>A0A921N080_9FIRM</name>
<feature type="transmembrane region" description="Helical" evidence="11">
    <location>
        <begin position="390"/>
        <end position="414"/>
    </location>
</feature>
<comment type="similarity">
    <text evidence="2">Belongs to the ABC-4 integral membrane protein family. HrtB subfamily.</text>
</comment>
<evidence type="ECO:0000256" key="6">
    <source>
        <dbReference type="ARBA" id="ARBA00022692"/>
    </source>
</evidence>
<dbReference type="Pfam" id="PF02687">
    <property type="entry name" value="FtsX"/>
    <property type="match status" value="1"/>
</dbReference>
<feature type="domain" description="MacB-like periplasmic core" evidence="13">
    <location>
        <begin position="21"/>
        <end position="196"/>
    </location>
</feature>
<dbReference type="AlphaFoldDB" id="A0A921N080"/>
<evidence type="ECO:0000259" key="13">
    <source>
        <dbReference type="Pfam" id="PF12704"/>
    </source>
</evidence>
<evidence type="ECO:0000256" key="10">
    <source>
        <dbReference type="SAM" id="MobiDB-lite"/>
    </source>
</evidence>
<gene>
    <name evidence="14" type="ORF">K8V90_04180</name>
</gene>
<keyword evidence="8 11" id="KW-0472">Membrane</keyword>
<reference evidence="14" key="2">
    <citation type="submission" date="2021-09" db="EMBL/GenBank/DDBJ databases">
        <authorList>
            <person name="Gilroy R."/>
        </authorList>
    </citation>
    <scope>NUCLEOTIDE SEQUENCE</scope>
    <source>
        <strain evidence="14">1277</strain>
    </source>
</reference>
<evidence type="ECO:0000313" key="14">
    <source>
        <dbReference type="EMBL" id="HJG96285.1"/>
    </source>
</evidence>
<protein>
    <recommendedName>
        <fullName evidence="4">Putative hemin transport system permease protein HrtB</fullName>
    </recommendedName>
</protein>
<feature type="transmembrane region" description="Helical" evidence="11">
    <location>
        <begin position="344"/>
        <end position="370"/>
    </location>
</feature>
<dbReference type="InterPro" id="IPR051125">
    <property type="entry name" value="ABC-4/HrtB_transporter"/>
</dbReference>
<comment type="subcellular location">
    <subcellularLocation>
        <location evidence="1">Cell membrane</location>
        <topology evidence="1">Multi-pass membrane protein</topology>
    </subcellularLocation>
</comment>
<comment type="function">
    <text evidence="9">Part of the ABC transporter complex hrt involved in hemin import. Responsible for the translocation of the substrate across the membrane.</text>
</comment>
<reference evidence="14" key="1">
    <citation type="journal article" date="2021" name="PeerJ">
        <title>Extensive microbial diversity within the chicken gut microbiome revealed by metagenomics and culture.</title>
        <authorList>
            <person name="Gilroy R."/>
            <person name="Ravi A."/>
            <person name="Getino M."/>
            <person name="Pursley I."/>
            <person name="Horton D.L."/>
            <person name="Alikhan N.F."/>
            <person name="Baker D."/>
            <person name="Gharbi K."/>
            <person name="Hall N."/>
            <person name="Watson M."/>
            <person name="Adriaenssens E.M."/>
            <person name="Foster-Nyarko E."/>
            <person name="Jarju S."/>
            <person name="Secka A."/>
            <person name="Antonio M."/>
            <person name="Oren A."/>
            <person name="Chaudhuri R.R."/>
            <person name="La Ragione R."/>
            <person name="Hildebrand F."/>
            <person name="Pallen M.J."/>
        </authorList>
    </citation>
    <scope>NUCLEOTIDE SEQUENCE</scope>
    <source>
        <strain evidence="14">1277</strain>
    </source>
</reference>
<evidence type="ECO:0000256" key="3">
    <source>
        <dbReference type="ARBA" id="ARBA00011131"/>
    </source>
</evidence>
<comment type="subunit">
    <text evidence="3">The complex is composed of two ATP-binding proteins (HrtA), two transmembrane proteins (HrtB) and a solute-binding protein.</text>
</comment>
<dbReference type="InterPro" id="IPR003838">
    <property type="entry name" value="ABC3_permease_C"/>
</dbReference>
<feature type="region of interest" description="Disordered" evidence="10">
    <location>
        <begin position="206"/>
        <end position="232"/>
    </location>
</feature>
<evidence type="ECO:0000256" key="2">
    <source>
        <dbReference type="ARBA" id="ARBA00008697"/>
    </source>
</evidence>
<evidence type="ECO:0000256" key="8">
    <source>
        <dbReference type="ARBA" id="ARBA00023136"/>
    </source>
</evidence>
<dbReference type="PANTHER" id="PTHR43738">
    <property type="entry name" value="ABC TRANSPORTER, MEMBRANE PROTEIN"/>
    <property type="match status" value="1"/>
</dbReference>
<evidence type="ECO:0000256" key="1">
    <source>
        <dbReference type="ARBA" id="ARBA00004651"/>
    </source>
</evidence>
<keyword evidence="6 11" id="KW-0812">Transmembrane</keyword>
<evidence type="ECO:0000256" key="7">
    <source>
        <dbReference type="ARBA" id="ARBA00022989"/>
    </source>
</evidence>
<feature type="transmembrane region" description="Helical" evidence="11">
    <location>
        <begin position="14"/>
        <end position="34"/>
    </location>
</feature>
<evidence type="ECO:0000256" key="4">
    <source>
        <dbReference type="ARBA" id="ARBA00016962"/>
    </source>
</evidence>
<dbReference type="Proteomes" id="UP000776700">
    <property type="component" value="Unassembled WGS sequence"/>
</dbReference>
<evidence type="ECO:0000313" key="15">
    <source>
        <dbReference type="Proteomes" id="UP000776700"/>
    </source>
</evidence>
<keyword evidence="7 11" id="KW-1133">Transmembrane helix</keyword>
<keyword evidence="5" id="KW-1003">Cell membrane</keyword>
<evidence type="ECO:0000256" key="5">
    <source>
        <dbReference type="ARBA" id="ARBA00022475"/>
    </source>
</evidence>
<dbReference type="Pfam" id="PF12704">
    <property type="entry name" value="MacB_PCD"/>
    <property type="match status" value="1"/>
</dbReference>
<dbReference type="GO" id="GO:0005886">
    <property type="term" value="C:plasma membrane"/>
    <property type="evidence" value="ECO:0007669"/>
    <property type="project" value="UniProtKB-SubCell"/>
</dbReference>
<feature type="compositionally biased region" description="Basic and acidic residues" evidence="10">
    <location>
        <begin position="211"/>
        <end position="232"/>
    </location>
</feature>
<proteinExistence type="inferred from homology"/>
<sequence length="423" mass="46957">MFKYALKSIKSKKIISILYVIALSISMTISMLSINISSQIQDGFFRVDQKYDVVIGNKGSSTQLLMSSVFFSEEPLGTLPYSVVDDIKKIDESMKVVPIALGDNYNGSKIVGTEPSLLEGYEFSKGEVFGEDFEVVVGSNVAKAYNLEIGSQIISSHGAGDIISGHDHSDNPYKVVGILKTTNTSYDNVVFTDICNIWSAHSTHDEDEIHNEENLHSNEESHNHDEEHSHEDEVLEIDDPNHSHNHNNGEVTAILVRSGNLGNANQIITEFNIDDKDLQAINVTQTLRKLMGNIDISKQIALLLSSLVVILAIIIVVIMTYMMQKNYDKDLEILYILGASKGKTICYLGYQNIVLIILALLTSLIGRNIALNLANKISSSLGIVLVIDKIYNLEFTVLLSIVVFSMLPCILYILKRRGNKEEQ</sequence>
<evidence type="ECO:0000259" key="12">
    <source>
        <dbReference type="Pfam" id="PF02687"/>
    </source>
</evidence>
<dbReference type="PANTHER" id="PTHR43738:SF2">
    <property type="entry name" value="ABC TRANSPORTER PERMEASE"/>
    <property type="match status" value="1"/>
</dbReference>
<accession>A0A921N080</accession>
<organism evidence="14 15">
    <name type="scientific">Romboutsia timonensis</name>
    <dbReference type="NCBI Taxonomy" id="1776391"/>
    <lineage>
        <taxon>Bacteria</taxon>
        <taxon>Bacillati</taxon>
        <taxon>Bacillota</taxon>
        <taxon>Clostridia</taxon>
        <taxon>Peptostreptococcales</taxon>
        <taxon>Peptostreptococcaceae</taxon>
        <taxon>Romboutsia</taxon>
    </lineage>
</organism>
<dbReference type="InterPro" id="IPR025857">
    <property type="entry name" value="MacB_PCD"/>
</dbReference>
<evidence type="ECO:0000256" key="9">
    <source>
        <dbReference type="ARBA" id="ARBA00024973"/>
    </source>
</evidence>
<dbReference type="EMBL" id="DYUB01000136">
    <property type="protein sequence ID" value="HJG96285.1"/>
    <property type="molecule type" value="Genomic_DNA"/>
</dbReference>
<evidence type="ECO:0000256" key="11">
    <source>
        <dbReference type="SAM" id="Phobius"/>
    </source>
</evidence>
<feature type="domain" description="ABC3 transporter permease C-terminal" evidence="12">
    <location>
        <begin position="303"/>
        <end position="417"/>
    </location>
</feature>
<feature type="transmembrane region" description="Helical" evidence="11">
    <location>
        <begin position="300"/>
        <end position="323"/>
    </location>
</feature>
<comment type="caution">
    <text evidence="14">The sequence shown here is derived from an EMBL/GenBank/DDBJ whole genome shotgun (WGS) entry which is preliminary data.</text>
</comment>